<accession>A0AAE0P5F4</accession>
<keyword evidence="1" id="KW-0472">Membrane</keyword>
<evidence type="ECO:0000256" key="1">
    <source>
        <dbReference type="SAM" id="Phobius"/>
    </source>
</evidence>
<keyword evidence="1" id="KW-1133">Transmembrane helix</keyword>
<reference evidence="2" key="2">
    <citation type="submission" date="2023-06" db="EMBL/GenBank/DDBJ databases">
        <authorList>
            <consortium name="Lawrence Berkeley National Laboratory"/>
            <person name="Haridas S."/>
            <person name="Hensen N."/>
            <person name="Bonometti L."/>
            <person name="Westerberg I."/>
            <person name="Brannstrom I.O."/>
            <person name="Guillou S."/>
            <person name="Cros-Aarteil S."/>
            <person name="Calhoun S."/>
            <person name="Kuo A."/>
            <person name="Mondo S."/>
            <person name="Pangilinan J."/>
            <person name="Riley R."/>
            <person name="LaButti K."/>
            <person name="Andreopoulos B."/>
            <person name="Lipzen A."/>
            <person name="Chen C."/>
            <person name="Yanf M."/>
            <person name="Daum C."/>
            <person name="Ng V."/>
            <person name="Clum A."/>
            <person name="Steindorff A."/>
            <person name="Ohm R."/>
            <person name="Martin F."/>
            <person name="Silar P."/>
            <person name="Natvig D."/>
            <person name="Lalanne C."/>
            <person name="Gautier V."/>
            <person name="Ament-velasquez S.L."/>
            <person name="Kruys A."/>
            <person name="Hutchinson M.I."/>
            <person name="Powell A.J."/>
            <person name="Barry K."/>
            <person name="Miller A.N."/>
            <person name="Grigoriev I.V."/>
            <person name="Debuchy R."/>
            <person name="Gladieux P."/>
            <person name="Thoren M.H."/>
            <person name="Johannesson H."/>
        </authorList>
    </citation>
    <scope>NUCLEOTIDE SEQUENCE</scope>
    <source>
        <strain evidence="2">CBS 232.78</strain>
    </source>
</reference>
<protein>
    <submittedName>
        <fullName evidence="2">Uncharacterized protein</fullName>
    </submittedName>
</protein>
<gene>
    <name evidence="2" type="ORF">B0H63DRAFT_21907</name>
</gene>
<evidence type="ECO:0000313" key="2">
    <source>
        <dbReference type="EMBL" id="KAK3393619.1"/>
    </source>
</evidence>
<keyword evidence="1" id="KW-0812">Transmembrane</keyword>
<proteinExistence type="predicted"/>
<name>A0AAE0P5F4_9PEZI</name>
<dbReference type="AlphaFoldDB" id="A0AAE0P5F4"/>
<evidence type="ECO:0000313" key="3">
    <source>
        <dbReference type="Proteomes" id="UP001285441"/>
    </source>
</evidence>
<sequence>MFELLFFLTHFAFVVYILCPAFFCSLPSSGGLGFTEFSDFIWLVYIFPFSVLLFVASLIGICKSLFGLD</sequence>
<dbReference type="EMBL" id="JAULSW010000001">
    <property type="protein sequence ID" value="KAK3393619.1"/>
    <property type="molecule type" value="Genomic_DNA"/>
</dbReference>
<feature type="transmembrane region" description="Helical" evidence="1">
    <location>
        <begin position="40"/>
        <end position="62"/>
    </location>
</feature>
<comment type="caution">
    <text evidence="2">The sequence shown here is derived from an EMBL/GenBank/DDBJ whole genome shotgun (WGS) entry which is preliminary data.</text>
</comment>
<organism evidence="2 3">
    <name type="scientific">Podospora didyma</name>
    <dbReference type="NCBI Taxonomy" id="330526"/>
    <lineage>
        <taxon>Eukaryota</taxon>
        <taxon>Fungi</taxon>
        <taxon>Dikarya</taxon>
        <taxon>Ascomycota</taxon>
        <taxon>Pezizomycotina</taxon>
        <taxon>Sordariomycetes</taxon>
        <taxon>Sordariomycetidae</taxon>
        <taxon>Sordariales</taxon>
        <taxon>Podosporaceae</taxon>
        <taxon>Podospora</taxon>
    </lineage>
</organism>
<reference evidence="2" key="1">
    <citation type="journal article" date="2023" name="Mol. Phylogenet. Evol.">
        <title>Genome-scale phylogeny and comparative genomics of the fungal order Sordariales.</title>
        <authorList>
            <person name="Hensen N."/>
            <person name="Bonometti L."/>
            <person name="Westerberg I."/>
            <person name="Brannstrom I.O."/>
            <person name="Guillou S."/>
            <person name="Cros-Aarteil S."/>
            <person name="Calhoun S."/>
            <person name="Haridas S."/>
            <person name="Kuo A."/>
            <person name="Mondo S."/>
            <person name="Pangilinan J."/>
            <person name="Riley R."/>
            <person name="LaButti K."/>
            <person name="Andreopoulos B."/>
            <person name="Lipzen A."/>
            <person name="Chen C."/>
            <person name="Yan M."/>
            <person name="Daum C."/>
            <person name="Ng V."/>
            <person name="Clum A."/>
            <person name="Steindorff A."/>
            <person name="Ohm R.A."/>
            <person name="Martin F."/>
            <person name="Silar P."/>
            <person name="Natvig D.O."/>
            <person name="Lalanne C."/>
            <person name="Gautier V."/>
            <person name="Ament-Velasquez S.L."/>
            <person name="Kruys A."/>
            <person name="Hutchinson M.I."/>
            <person name="Powell A.J."/>
            <person name="Barry K."/>
            <person name="Miller A.N."/>
            <person name="Grigoriev I.V."/>
            <person name="Debuchy R."/>
            <person name="Gladieux P."/>
            <person name="Hiltunen Thoren M."/>
            <person name="Johannesson H."/>
        </authorList>
    </citation>
    <scope>NUCLEOTIDE SEQUENCE</scope>
    <source>
        <strain evidence="2">CBS 232.78</strain>
    </source>
</reference>
<keyword evidence="3" id="KW-1185">Reference proteome</keyword>
<dbReference type="Proteomes" id="UP001285441">
    <property type="component" value="Unassembled WGS sequence"/>
</dbReference>